<dbReference type="PROSITE" id="PS00028">
    <property type="entry name" value="ZINC_FINGER_C2H2_1"/>
    <property type="match status" value="2"/>
</dbReference>
<sequence>MSMTATGDVEVLCFMWRCKDCGTALTKRSELLKHYKLIHRHYGRGHSYPCTYLNCACRFKTWNALLSHLSRNHPAQQVVTKAVSTFTCHICGHNQLSTEREYFQHIYQHLKNKETVTCVFQNCEYKTNVYENFKSHKYRKHSGTVNTVKPGISSVQESCASVASDISDGEIIESNVNLNSAFDNGDYENLEKDIELKIASVLLKLEHIFLVSNAAVNELLQELNYLIGSLSLPITQKTISQVLQDNGCQFDQSVVERLASVLCETNPLKKAIGDKGPLSSAWRRKAYYKRHFNVVEPVEYTVYLTERIHILDCQTILDQAVNLNTVDNQPQRTCVHLYKTIFDGAFFNENELLSKQESISLILYIDEFEMCNPLGTSRRKHKMCSLYWILGNLLPGCNSALSSIYLAALVKSNDLKCFGYEKVLKPVIKDLVILEQSGIFLSKLGRTVKGTVQCVVADNLGAHSIAGFVENFSGTYVCRFCTAERSEFQTKEVRSEDFTLRTKDIHADNLRILEENKLPNYYGVKSKCILSKHLSYFHVTTGFPPDIVHDLFEGIVPFELALCLSLLIKKKYFTLCTLNEAISSFNFKWADKTNRPHPVALSFASKKTVGGNAHENWSLIRFLPLFIGQSVPCEEPAWQILTDLKDIVDLVVSPVHTEDSIAYLSFKISEHRIRFQEVFPDCNLKPKHHFLEHYPYLIRKFGPLVALWTMRFEAKHSFFKRVARNIRCFKNVLLSLSQRHQYQIAHHLHESSFTKPPLEVTDVSTVHIDVLNKDISNALRQKSPDMDNVCLAKSVVYNGLNYKCGMILIHGSLGGLPEFGEIIQMVILQDKLIFIVKKLSGWYMEHYRAYDLKTSPSKEVELVEPQELHDTYPLADYKIRGMRLVTLKRYITMAGSTPARLKVILGENNIEKLTLPNGIPESLDDLLSMMKTTFGLKGNLRLQYMEQDFGNDFFNLNSTTELQDLGTIKVIHQQTNPPLISDTSSLSLSFESDDGASLASNDTIILSSPESWPADFAIPQFSYETELQLEKGNTEYRVSQKKLTVSSQMLSDILKRVAEEIYRYKAYPEEAHFCAAAEALIKRHPCLKEPGSFNGCYGWKQRLKYKMANYRTQLKLQGCPELCVNSLKSKATTDAFPAKKVKKPKRSEANFYPSFPTGETLDSLEQVRLELLTEIGIRNNERVIADKMASTFAYRRHEVVNQEPSIQDFKDRWPALFTQKEINTEFHRLVAIPLEETFMAQLDMHSSQLIKVIRTKGGATRQKTATIMDTLDQTVDINLRRECVLKALTIFLGEDADDLIKEYLDSEADAQRDLEQLTMAVFVIQKEGGGLQEQPGDIGIVIEGVDVLHELTSVASAFALLQGLIYALNLAYPKPFRFTFEVLQKIFMQLDQHKMSPKCTVSTLSTQVARLTKKTKDLESRQQRDNCRLVGVEEGLGNIRPEKAVADLLKEVLALDYTPTLDWAHRNLQPRPKDGDAPRPIIVKFHYFQEKVDVLRKAMGAGPITHKGKRFYIYPDYSAAVRKKRTAFTEVRGLLRRCTGVKYGLLFPATLKITTPAGEQASFEDPVKAKHYIETNLRPRETEGE</sequence>
<comment type="caution">
    <text evidence="3">The sequence shown here is derived from an EMBL/GenBank/DDBJ whole genome shotgun (WGS) entry which is preliminary data.</text>
</comment>
<protein>
    <submittedName>
        <fullName evidence="3">LINE-1 retrotransposable element ORF1 protein</fullName>
    </submittedName>
</protein>
<evidence type="ECO:0000259" key="2">
    <source>
        <dbReference type="PROSITE" id="PS50157"/>
    </source>
</evidence>
<accession>A0AA47M635</accession>
<dbReference type="PANTHER" id="PTHR31025:SF27">
    <property type="entry name" value="SI:CH211-193K19.2-RELATED"/>
    <property type="match status" value="1"/>
</dbReference>
<dbReference type="PANTHER" id="PTHR31025">
    <property type="entry name" value="SI:CH211-196P9.1-RELATED"/>
    <property type="match status" value="1"/>
</dbReference>
<keyword evidence="1" id="KW-0862">Zinc</keyword>
<keyword evidence="4" id="KW-1185">Reference proteome</keyword>
<dbReference type="Gene3D" id="3.30.160.60">
    <property type="entry name" value="Classic Zinc Finger"/>
    <property type="match status" value="1"/>
</dbReference>
<feature type="domain" description="C2H2-type" evidence="2">
    <location>
        <begin position="16"/>
        <end position="39"/>
    </location>
</feature>
<reference evidence="3" key="1">
    <citation type="journal article" date="2023" name="Front. Mar. Sci.">
        <title>A new Merluccius polli reference genome to investigate the effects of global change in West African waters.</title>
        <authorList>
            <person name="Mateo J.L."/>
            <person name="Blanco-Fernandez C."/>
            <person name="Garcia-Vazquez E."/>
            <person name="Machado-Schiaffino G."/>
        </authorList>
    </citation>
    <scope>NUCLEOTIDE SEQUENCE</scope>
    <source>
        <strain evidence="3">C29</strain>
        <tissue evidence="3">Fin</tissue>
    </source>
</reference>
<dbReference type="Proteomes" id="UP001174136">
    <property type="component" value="Unassembled WGS sequence"/>
</dbReference>
<evidence type="ECO:0000256" key="1">
    <source>
        <dbReference type="PROSITE-ProRule" id="PRU00042"/>
    </source>
</evidence>
<organism evidence="3 4">
    <name type="scientific">Merluccius polli</name>
    <name type="common">Benguela hake</name>
    <name type="synonym">Merluccius cadenati</name>
    <dbReference type="NCBI Taxonomy" id="89951"/>
    <lineage>
        <taxon>Eukaryota</taxon>
        <taxon>Metazoa</taxon>
        <taxon>Chordata</taxon>
        <taxon>Craniata</taxon>
        <taxon>Vertebrata</taxon>
        <taxon>Euteleostomi</taxon>
        <taxon>Actinopterygii</taxon>
        <taxon>Neopterygii</taxon>
        <taxon>Teleostei</taxon>
        <taxon>Neoteleostei</taxon>
        <taxon>Acanthomorphata</taxon>
        <taxon>Zeiogadaria</taxon>
        <taxon>Gadariae</taxon>
        <taxon>Gadiformes</taxon>
        <taxon>Gadoidei</taxon>
        <taxon>Merlucciidae</taxon>
        <taxon>Merluccius</taxon>
    </lineage>
</organism>
<keyword evidence="1" id="KW-0479">Metal-binding</keyword>
<name>A0AA47M635_MERPO</name>
<gene>
    <name evidence="3" type="primary">Lire1</name>
    <name evidence="3" type="ORF">N1851_030098</name>
</gene>
<dbReference type="InterPro" id="IPR042566">
    <property type="entry name" value="L1_C"/>
</dbReference>
<proteinExistence type="predicted"/>
<keyword evidence="1" id="KW-0863">Zinc-finger</keyword>
<dbReference type="InterPro" id="IPR013087">
    <property type="entry name" value="Znf_C2H2_type"/>
</dbReference>
<dbReference type="PROSITE" id="PS50157">
    <property type="entry name" value="ZINC_FINGER_C2H2_2"/>
    <property type="match status" value="1"/>
</dbReference>
<dbReference type="GO" id="GO:0008270">
    <property type="term" value="F:zinc ion binding"/>
    <property type="evidence" value="ECO:0007669"/>
    <property type="project" value="UniProtKB-KW"/>
</dbReference>
<dbReference type="SMART" id="SM00355">
    <property type="entry name" value="ZnF_C2H2"/>
    <property type="match status" value="4"/>
</dbReference>
<dbReference type="Gene3D" id="3.30.250.20">
    <property type="entry name" value="L1 transposable element, C-terminal domain"/>
    <property type="match status" value="1"/>
</dbReference>
<dbReference type="EMBL" id="JAOPHQ010005713">
    <property type="protein sequence ID" value="KAK0134337.1"/>
    <property type="molecule type" value="Genomic_DNA"/>
</dbReference>
<evidence type="ECO:0000313" key="4">
    <source>
        <dbReference type="Proteomes" id="UP001174136"/>
    </source>
</evidence>
<evidence type="ECO:0000313" key="3">
    <source>
        <dbReference type="EMBL" id="KAK0134337.1"/>
    </source>
</evidence>